<dbReference type="PANTHER" id="PTHR23186:SF4">
    <property type="entry name" value="GH22790P"/>
    <property type="match status" value="1"/>
</dbReference>
<dbReference type="GeneID" id="108929250"/>
<feature type="compositionally biased region" description="Basic and acidic residues" evidence="1">
    <location>
        <begin position="1"/>
        <end position="12"/>
    </location>
</feature>
<reference evidence="2" key="3">
    <citation type="submission" date="2025-09" db="UniProtKB">
        <authorList>
            <consortium name="Ensembl"/>
        </authorList>
    </citation>
    <scope>IDENTIFICATION</scope>
</reference>
<feature type="region of interest" description="Disordered" evidence="1">
    <location>
        <begin position="172"/>
        <end position="194"/>
    </location>
</feature>
<dbReference type="Ensembl" id="ENSSFOT00015007175.2">
    <property type="protein sequence ID" value="ENSSFOP00015007066.1"/>
    <property type="gene ID" value="ENSSFOG00015004671.2"/>
</dbReference>
<evidence type="ECO:0000256" key="1">
    <source>
        <dbReference type="SAM" id="MobiDB-lite"/>
    </source>
</evidence>
<protein>
    <submittedName>
        <fullName evidence="2">Sine oculis binding protein homolog (Drosophila) b</fullName>
    </submittedName>
</protein>
<feature type="region of interest" description="Disordered" evidence="1">
    <location>
        <begin position="671"/>
        <end position="733"/>
    </location>
</feature>
<dbReference type="Pfam" id="PF15279">
    <property type="entry name" value="SOBP"/>
    <property type="match status" value="1"/>
</dbReference>
<dbReference type="GeneTree" id="ENSGT00940000154164"/>
<dbReference type="RefSeq" id="XP_018599143.1">
    <property type="nucleotide sequence ID" value="XM_018743627.2"/>
</dbReference>
<dbReference type="Proteomes" id="UP000694397">
    <property type="component" value="Chromosome 1"/>
</dbReference>
<feature type="compositionally biased region" description="Basic and acidic residues" evidence="1">
    <location>
        <begin position="526"/>
        <end position="537"/>
    </location>
</feature>
<proteinExistence type="predicted"/>
<dbReference type="GO" id="GO:0048513">
    <property type="term" value="P:animal organ development"/>
    <property type="evidence" value="ECO:0007669"/>
    <property type="project" value="TreeGrafter"/>
</dbReference>
<dbReference type="AlphaFoldDB" id="A0A8C9R8U6"/>
<gene>
    <name evidence="2" type="primary">LOC108929250</name>
</gene>
<feature type="compositionally biased region" description="Basic and acidic residues" evidence="1">
    <location>
        <begin position="707"/>
        <end position="718"/>
    </location>
</feature>
<feature type="region of interest" description="Disordered" evidence="1">
    <location>
        <begin position="1"/>
        <end position="34"/>
    </location>
</feature>
<keyword evidence="3" id="KW-1185">Reference proteome</keyword>
<dbReference type="PANTHER" id="PTHR23186">
    <property type="entry name" value="RETINOIC ACID-INDUCED PROTEIN 2"/>
    <property type="match status" value="1"/>
</dbReference>
<dbReference type="GO" id="GO:0005634">
    <property type="term" value="C:nucleus"/>
    <property type="evidence" value="ECO:0007669"/>
    <property type="project" value="TreeGrafter"/>
</dbReference>
<sequence>MCEKDTDRPREFKRSRKPAHPMKREIKSEVKSHAESTMNELLSWYKYGKADRRDPDTMEGGLSISTLKENCAPKEKKTGESLSSLAVVMKKGRMDSSSVTEQAKIQICSPQITSSQIKIPAEQDVLSEQVTCAWCQKAGARRYSLHMGSELKSFCSEKCFAACRRANFKHNKARDRNGQDEDSPQQSKWKETSRQGIKVISESLVCDWCRHVCHTTEYLDFGESERRLNFCSPKCLNQYKVGVFYKESHAKQQGVETRTKSCETGRRLLGPESWNLPQGDLRPQVKTITRPTETTLASSIESRVASASPAFCVPVVHTSGPQNQKSLNLPSVTGVPVNIPNEMIHHSPAASSTEHQRNCSQPPALWKPPYSTASHGTLMNLHPTPTARGPPPPDSSIPKSMNFSHSQPLPTTAAVPGTPAWPVPPYLATHTPVPPFVPNSIISNHYIAMPQGSFSFTPLVPSPTLLVPYPIIVPLPVPVPIPIPFRARSTPQGNRDIVPGLPTGEDQSENLHAPSLADAGENQGGSEKKPTKDKTSEQRNFTQLTFTTAHEQGRANTDHSVKVGTPDVSWSMSLSPKGMCQSEVTDLTFGPGPEELDLPLLGKTRTSSSPMTPTVTLACERPSDRESRSQCNFDNTRLGNGNMGAEPSPATPCTINVTAPVSIRGVTFSEDAAVGEPEPPKENEWMALGTNARRDVPSSEGEDGGDRDESSSTDEEHPYTPAIQTGEKPGRRSTIRVTCVTAAEELGALELPPKRRCLRIRHLNK</sequence>
<dbReference type="InterPro" id="IPR026092">
    <property type="entry name" value="RAI2/SOBP"/>
</dbReference>
<organism evidence="2 3">
    <name type="scientific">Scleropages formosus</name>
    <name type="common">Asian bonytongue</name>
    <name type="synonym">Osteoglossum formosum</name>
    <dbReference type="NCBI Taxonomy" id="113540"/>
    <lineage>
        <taxon>Eukaryota</taxon>
        <taxon>Metazoa</taxon>
        <taxon>Chordata</taxon>
        <taxon>Craniata</taxon>
        <taxon>Vertebrata</taxon>
        <taxon>Euteleostomi</taxon>
        <taxon>Actinopterygii</taxon>
        <taxon>Neopterygii</taxon>
        <taxon>Teleostei</taxon>
        <taxon>Osteoglossocephala</taxon>
        <taxon>Osteoglossomorpha</taxon>
        <taxon>Osteoglossiformes</taxon>
        <taxon>Osteoglossidae</taxon>
        <taxon>Scleropages</taxon>
    </lineage>
</organism>
<evidence type="ECO:0000313" key="3">
    <source>
        <dbReference type="Proteomes" id="UP000694397"/>
    </source>
</evidence>
<dbReference type="KEGG" id="sfm:108929250"/>
<name>A0A8C9R8U6_SCLFO</name>
<feature type="region of interest" description="Disordered" evidence="1">
    <location>
        <begin position="485"/>
        <end position="538"/>
    </location>
</feature>
<feature type="region of interest" description="Disordered" evidence="1">
    <location>
        <begin position="603"/>
        <end position="632"/>
    </location>
</feature>
<reference evidence="2" key="2">
    <citation type="submission" date="2025-08" db="UniProtKB">
        <authorList>
            <consortium name="Ensembl"/>
        </authorList>
    </citation>
    <scope>IDENTIFICATION</scope>
</reference>
<feature type="compositionally biased region" description="Polar residues" evidence="1">
    <location>
        <begin position="604"/>
        <end position="615"/>
    </location>
</feature>
<reference evidence="2 3" key="1">
    <citation type="submission" date="2019-04" db="EMBL/GenBank/DDBJ databases">
        <authorList>
            <consortium name="Wellcome Sanger Institute Data Sharing"/>
        </authorList>
    </citation>
    <scope>NUCLEOTIDE SEQUENCE [LARGE SCALE GENOMIC DNA]</scope>
</reference>
<feature type="compositionally biased region" description="Basic and acidic residues" evidence="1">
    <location>
        <begin position="22"/>
        <end position="34"/>
    </location>
</feature>
<accession>A0A8C9R8U6</accession>
<dbReference type="OrthoDB" id="6250723at2759"/>
<evidence type="ECO:0000313" key="2">
    <source>
        <dbReference type="Ensembl" id="ENSSFOP00015007066.1"/>
    </source>
</evidence>